<feature type="compositionally biased region" description="Low complexity" evidence="3">
    <location>
        <begin position="31"/>
        <end position="40"/>
    </location>
</feature>
<protein>
    <submittedName>
        <fullName evidence="5">RNA-binding protein 34, putative</fullName>
    </submittedName>
</protein>
<dbReference type="Proteomes" id="UP000071118">
    <property type="component" value="Chromosome 5"/>
</dbReference>
<dbReference type="VEuPathDB" id="PlasmoDB:PCHAS_0504300"/>
<feature type="domain" description="RRM" evidence="4">
    <location>
        <begin position="267"/>
        <end position="345"/>
    </location>
</feature>
<dbReference type="Pfam" id="PF00076">
    <property type="entry name" value="RRM_1"/>
    <property type="match status" value="1"/>
</dbReference>
<keyword evidence="6" id="KW-1185">Reference proteome</keyword>
<dbReference type="InterPro" id="IPR000504">
    <property type="entry name" value="RRM_dom"/>
</dbReference>
<dbReference type="GO" id="GO:0005686">
    <property type="term" value="C:U2 snRNP"/>
    <property type="evidence" value="ECO:0007669"/>
    <property type="project" value="TreeGrafter"/>
</dbReference>
<evidence type="ECO:0000256" key="2">
    <source>
        <dbReference type="PROSITE-ProRule" id="PRU00176"/>
    </source>
</evidence>
<dbReference type="SMART" id="SM00360">
    <property type="entry name" value="RRM"/>
    <property type="match status" value="2"/>
</dbReference>
<dbReference type="GeneID" id="3494970"/>
<feature type="compositionally biased region" description="Basic and acidic residues" evidence="3">
    <location>
        <begin position="1"/>
        <end position="29"/>
    </location>
</feature>
<dbReference type="OrthoDB" id="372900at2759"/>
<dbReference type="GO" id="GO:0071011">
    <property type="term" value="C:precatalytic spliceosome"/>
    <property type="evidence" value="ECO:0007669"/>
    <property type="project" value="TreeGrafter"/>
</dbReference>
<dbReference type="EMBL" id="LK022882">
    <property type="protein sequence ID" value="VTZ67380.1"/>
    <property type="molecule type" value="Genomic_DNA"/>
</dbReference>
<gene>
    <name evidence="5" type="ORF">PCHAS_0504300</name>
</gene>
<evidence type="ECO:0000259" key="4">
    <source>
        <dbReference type="PROSITE" id="PS50102"/>
    </source>
</evidence>
<dbReference type="AlphaFoldDB" id="A0A4V0K3D0"/>
<keyword evidence="1 2" id="KW-0694">RNA-binding</keyword>
<dbReference type="KEGG" id="pcb:PCHAS_0504300"/>
<feature type="region of interest" description="Disordered" evidence="3">
    <location>
        <begin position="1"/>
        <end position="106"/>
    </location>
</feature>
<dbReference type="GO" id="GO:0000398">
    <property type="term" value="P:mRNA splicing, via spliceosome"/>
    <property type="evidence" value="ECO:0007669"/>
    <property type="project" value="TreeGrafter"/>
</dbReference>
<feature type="region of interest" description="Disordered" evidence="3">
    <location>
        <begin position="348"/>
        <end position="383"/>
    </location>
</feature>
<dbReference type="Gene3D" id="3.30.70.330">
    <property type="match status" value="2"/>
</dbReference>
<dbReference type="InterPro" id="IPR012677">
    <property type="entry name" value="Nucleotide-bd_a/b_plait_sf"/>
</dbReference>
<feature type="compositionally biased region" description="Basic and acidic residues" evidence="3">
    <location>
        <begin position="122"/>
        <end position="132"/>
    </location>
</feature>
<evidence type="ECO:0000313" key="5">
    <source>
        <dbReference type="EMBL" id="VTZ67380.1"/>
    </source>
</evidence>
<evidence type="ECO:0000256" key="1">
    <source>
        <dbReference type="ARBA" id="ARBA00022884"/>
    </source>
</evidence>
<reference evidence="5 6" key="1">
    <citation type="journal article" date="2014" name="BMC Biol.">
        <title>A comprehensive evaluation of rodent malaria parasite genomes and gene expression.</title>
        <authorList>
            <person name="Otto T.D."/>
            <person name="Bohme U."/>
            <person name="Jackson A.P."/>
            <person name="Hunt M."/>
            <person name="Franke-Fayard B."/>
            <person name="Hoeijmakers W.A."/>
            <person name="Religa A.A."/>
            <person name="Robertson L."/>
            <person name="Sanders M."/>
            <person name="Ogun S.A."/>
            <person name="Cunningham D."/>
            <person name="Erhart A."/>
            <person name="Billker O."/>
            <person name="Khan S.M."/>
            <person name="Stunnenberg H.G."/>
            <person name="Langhorne J."/>
            <person name="Holder A.A."/>
            <person name="Waters A.P."/>
            <person name="Newbold C.I."/>
            <person name="Pain A."/>
            <person name="Berriman M."/>
            <person name="Janse C.J."/>
        </authorList>
    </citation>
    <scope>NUCLEOTIDE SEQUENCE [LARGE SCALE GENOMIC DNA]</scope>
    <source>
        <strain evidence="5 6">AS</strain>
    </source>
</reference>
<feature type="compositionally biased region" description="Basic residues" evidence="3">
    <location>
        <begin position="140"/>
        <end position="150"/>
    </location>
</feature>
<organism evidence="5 6">
    <name type="scientific">Plasmodium chabaudi chabaudi</name>
    <dbReference type="NCBI Taxonomy" id="31271"/>
    <lineage>
        <taxon>Eukaryota</taxon>
        <taxon>Sar</taxon>
        <taxon>Alveolata</taxon>
        <taxon>Apicomplexa</taxon>
        <taxon>Aconoidasida</taxon>
        <taxon>Haemosporida</taxon>
        <taxon>Plasmodiidae</taxon>
        <taxon>Plasmodium</taxon>
        <taxon>Plasmodium (Vinckeia)</taxon>
    </lineage>
</organism>
<evidence type="ECO:0000313" key="6">
    <source>
        <dbReference type="Proteomes" id="UP000071118"/>
    </source>
</evidence>
<feature type="compositionally biased region" description="Basic residues" evidence="3">
    <location>
        <begin position="69"/>
        <end position="81"/>
    </location>
</feature>
<dbReference type="InterPro" id="IPR035979">
    <property type="entry name" value="RBD_domain_sf"/>
</dbReference>
<dbReference type="GO" id="GO:0003723">
    <property type="term" value="F:RNA binding"/>
    <property type="evidence" value="ECO:0007669"/>
    <property type="project" value="UniProtKB-UniRule"/>
</dbReference>
<feature type="region of interest" description="Disordered" evidence="3">
    <location>
        <begin position="122"/>
        <end position="155"/>
    </location>
</feature>
<proteinExistence type="predicted"/>
<sequence>MEESTKCEIQPKAENCNEKKDGNNTEKVTKHNNLNNSSVNKKNKNKNKNKNTNTNKYKQAKKTNDLKRINKNKNKKNKKNEKNKSSKNVGKNKRNGKGEQINSIVDFLKKNESKRVQKEGIKELKKNGEKQSVEISQQKRDKKKEKKKEKKNNSTIEEKNERTVFVGNIPLNDVSNLKLLKILGINKSLVESVRFRSLPLEEKYANNKKLGVMLKKFTDVKDNKNALIRMKRKEDVSLLLKKNGTVYNGYVLRVNKFGDQSNFSRKKSVCVKNLDRSLSEKDLYELFKGVDEIKGVRILRDLENSQSRGVAFILFENRDSVKKAIDLFNGKEVKDRVITVEKVLQEKESDKNDKSKFDFKRRGPNNFKNFKPKNKNRFKQRQN</sequence>
<dbReference type="PROSITE" id="PS50102">
    <property type="entry name" value="RRM"/>
    <property type="match status" value="1"/>
</dbReference>
<feature type="compositionally biased region" description="Basic residues" evidence="3">
    <location>
        <begin position="370"/>
        <end position="383"/>
    </location>
</feature>
<name>A0A4V0K3D0_PLACU</name>
<dbReference type="PANTHER" id="PTHR45880">
    <property type="entry name" value="RNA-BINDING MOTIF PROTEIN, X-LINKED 2"/>
    <property type="match status" value="1"/>
</dbReference>
<evidence type="ECO:0000256" key="3">
    <source>
        <dbReference type="SAM" id="MobiDB-lite"/>
    </source>
</evidence>
<dbReference type="PANTHER" id="PTHR45880:SF1">
    <property type="entry name" value="RNA-BINDING MOTIF PROTEIN, X-LINKED 2"/>
    <property type="match status" value="1"/>
</dbReference>
<dbReference type="InterPro" id="IPR051847">
    <property type="entry name" value="RNA_proc/Spliceosome_comp"/>
</dbReference>
<feature type="compositionally biased region" description="Basic and acidic residues" evidence="3">
    <location>
        <begin position="348"/>
        <end position="361"/>
    </location>
</feature>
<dbReference type="SUPFAM" id="SSF54928">
    <property type="entry name" value="RNA-binding domain, RBD"/>
    <property type="match status" value="1"/>
</dbReference>
<dbReference type="CDD" id="cd00590">
    <property type="entry name" value="RRM_SF"/>
    <property type="match status" value="1"/>
</dbReference>
<dbReference type="GO" id="GO:0071013">
    <property type="term" value="C:catalytic step 2 spliceosome"/>
    <property type="evidence" value="ECO:0007669"/>
    <property type="project" value="TreeGrafter"/>
</dbReference>
<dbReference type="RefSeq" id="XP_016655148.1">
    <property type="nucleotide sequence ID" value="XM_016800101.1"/>
</dbReference>
<accession>A0A4V0K3D0</accession>